<dbReference type="NCBIfam" id="TIGR03070">
    <property type="entry name" value="couple_hipB"/>
    <property type="match status" value="1"/>
</dbReference>
<dbReference type="SMART" id="SM00530">
    <property type="entry name" value="HTH_XRE"/>
    <property type="match status" value="1"/>
</dbReference>
<protein>
    <submittedName>
        <fullName evidence="2">Transcriptional regulator, y4mF family</fullName>
    </submittedName>
</protein>
<dbReference type="InterPro" id="IPR010982">
    <property type="entry name" value="Lambda_DNA-bd_dom_sf"/>
</dbReference>
<dbReference type="Gene3D" id="1.10.260.40">
    <property type="entry name" value="lambda repressor-like DNA-binding domains"/>
    <property type="match status" value="1"/>
</dbReference>
<dbReference type="Proteomes" id="UP000198756">
    <property type="component" value="Unassembled WGS sequence"/>
</dbReference>
<evidence type="ECO:0000259" key="1">
    <source>
        <dbReference type="PROSITE" id="PS50943"/>
    </source>
</evidence>
<feature type="domain" description="HTH cro/C1-type" evidence="1">
    <location>
        <begin position="8"/>
        <end position="62"/>
    </location>
</feature>
<proteinExistence type="predicted"/>
<dbReference type="AlphaFoldDB" id="A0A1G5Z7B2"/>
<dbReference type="SUPFAM" id="SSF47413">
    <property type="entry name" value="lambda repressor-like DNA-binding domains"/>
    <property type="match status" value="1"/>
</dbReference>
<dbReference type="STRING" id="279824.SAMN03080617_03280"/>
<dbReference type="OrthoDB" id="1122334at2"/>
<dbReference type="GO" id="GO:0003677">
    <property type="term" value="F:DNA binding"/>
    <property type="evidence" value="ECO:0007669"/>
    <property type="project" value="InterPro"/>
</dbReference>
<dbReference type="InterPro" id="IPR017507">
    <property type="entry name" value="Tscrpt_reg_HipB-like"/>
</dbReference>
<name>A0A1G5Z7B2_9BACT</name>
<organism evidence="2 3">
    <name type="scientific">Algoriphagus alkaliphilus</name>
    <dbReference type="NCBI Taxonomy" id="279824"/>
    <lineage>
        <taxon>Bacteria</taxon>
        <taxon>Pseudomonadati</taxon>
        <taxon>Bacteroidota</taxon>
        <taxon>Cytophagia</taxon>
        <taxon>Cytophagales</taxon>
        <taxon>Cyclobacteriaceae</taxon>
        <taxon>Algoriphagus</taxon>
    </lineage>
</organism>
<accession>A0A1G5Z7B2</accession>
<gene>
    <name evidence="2" type="ORF">SAMN03080617_03280</name>
</gene>
<dbReference type="PROSITE" id="PS50943">
    <property type="entry name" value="HTH_CROC1"/>
    <property type="match status" value="1"/>
</dbReference>
<dbReference type="CDD" id="cd00093">
    <property type="entry name" value="HTH_XRE"/>
    <property type="match status" value="1"/>
</dbReference>
<evidence type="ECO:0000313" key="3">
    <source>
        <dbReference type="Proteomes" id="UP000198756"/>
    </source>
</evidence>
<dbReference type="RefSeq" id="WP_092732156.1">
    <property type="nucleotide sequence ID" value="NZ_FMXE01000027.1"/>
</dbReference>
<reference evidence="3" key="1">
    <citation type="submission" date="2016-10" db="EMBL/GenBank/DDBJ databases">
        <authorList>
            <person name="Varghese N."/>
            <person name="Submissions S."/>
        </authorList>
    </citation>
    <scope>NUCLEOTIDE SEQUENCE [LARGE SCALE GENOMIC DNA]</scope>
    <source>
        <strain evidence="3">DSM 22703</strain>
    </source>
</reference>
<keyword evidence="3" id="KW-1185">Reference proteome</keyword>
<dbReference type="EMBL" id="FMXE01000027">
    <property type="protein sequence ID" value="SDA90313.1"/>
    <property type="molecule type" value="Genomic_DNA"/>
</dbReference>
<sequence>MNQIAEFVKTRRKQLGMTQEEFADKAGVALTVIRKIEQGKENLSLLKVNQVLSMFGHILTPIHEKDASRNNQV</sequence>
<dbReference type="InterPro" id="IPR001387">
    <property type="entry name" value="Cro/C1-type_HTH"/>
</dbReference>
<dbReference type="Pfam" id="PF01381">
    <property type="entry name" value="HTH_3"/>
    <property type="match status" value="1"/>
</dbReference>
<evidence type="ECO:0000313" key="2">
    <source>
        <dbReference type="EMBL" id="SDA90313.1"/>
    </source>
</evidence>